<sequence>MIRSWLRRCRRGLLGAGATLALAAGALTGAAGTSHAAAQQSCDIYAAGGTPCVAAHSTVRALYAAYTGSLYQVRRSSDSATKDIGVVAAGGRADASAQDSFCANTSCVITTVYDQSGHGNDLKYQGPGGAGGSDTPANATSESLTVGGGKAYSLYINPGNSYWRDGHLTGVPTGSAPEGAYMVTSGTHVNNGCCFDYGNSETDRKADGAGAMDAIYFGTSCWFGGCSGSGPWVQADLEYGLYSGGSQSWNTSQRAFTSKFVTAMLKNNGTSRFAIKGADAQSGGLTTLWDGALPSGYSPMKKQGAIVLGSGGDCCNGNTNQSLGTFYEGAIVAGYPSDATDNAVQANINAAGYSSSTG</sequence>
<dbReference type="EMBL" id="JAATEJ010000021">
    <property type="protein sequence ID" value="NJP46323.1"/>
    <property type="molecule type" value="Genomic_DNA"/>
</dbReference>
<proteinExistence type="predicted"/>
<comment type="caution">
    <text evidence="3">The sequence shown here is derived from an EMBL/GenBank/DDBJ whole genome shotgun (WGS) entry which is preliminary data.</text>
</comment>
<evidence type="ECO:0000259" key="2">
    <source>
        <dbReference type="Pfam" id="PF09206"/>
    </source>
</evidence>
<dbReference type="InterPro" id="IPR013320">
    <property type="entry name" value="ConA-like_dom_sf"/>
</dbReference>
<dbReference type="Proteomes" id="UP000734511">
    <property type="component" value="Unassembled WGS sequence"/>
</dbReference>
<dbReference type="PROSITE" id="PS51318">
    <property type="entry name" value="TAT"/>
    <property type="match status" value="1"/>
</dbReference>
<keyword evidence="4" id="KW-1185">Reference proteome</keyword>
<dbReference type="InterPro" id="IPR038964">
    <property type="entry name" value="ABFB"/>
</dbReference>
<keyword evidence="1" id="KW-0732">Signal</keyword>
<feature type="domain" description="Alpha-L-arabinofuranosidase B catalytic" evidence="2">
    <location>
        <begin position="42"/>
        <end position="354"/>
    </location>
</feature>
<gene>
    <name evidence="3" type="ORF">HCN08_23370</name>
</gene>
<feature type="chain" id="PRO_5045814228" evidence="1">
    <location>
        <begin position="37"/>
        <end position="358"/>
    </location>
</feature>
<protein>
    <submittedName>
        <fullName evidence="3">Alpha-L-arabinofuranosidase</fullName>
    </submittedName>
</protein>
<evidence type="ECO:0000256" key="1">
    <source>
        <dbReference type="SAM" id="SignalP"/>
    </source>
</evidence>
<dbReference type="InterPro" id="IPR015289">
    <property type="entry name" value="A-L-arabinofuranosidase_B_cat"/>
</dbReference>
<organism evidence="3 4">
    <name type="scientific">Actinacidiphila epipremni</name>
    <dbReference type="NCBI Taxonomy" id="2053013"/>
    <lineage>
        <taxon>Bacteria</taxon>
        <taxon>Bacillati</taxon>
        <taxon>Actinomycetota</taxon>
        <taxon>Actinomycetes</taxon>
        <taxon>Kitasatosporales</taxon>
        <taxon>Streptomycetaceae</taxon>
        <taxon>Actinacidiphila</taxon>
    </lineage>
</organism>
<dbReference type="PANTHER" id="PTHR39447">
    <property type="entry name" value="ALPHA-L-ARABINOFURANOSIDASE B"/>
    <property type="match status" value="1"/>
</dbReference>
<feature type="non-terminal residue" evidence="3">
    <location>
        <position position="358"/>
    </location>
</feature>
<evidence type="ECO:0000313" key="4">
    <source>
        <dbReference type="Proteomes" id="UP000734511"/>
    </source>
</evidence>
<dbReference type="Gene3D" id="2.60.120.200">
    <property type="match status" value="1"/>
</dbReference>
<dbReference type="RefSeq" id="WP_167985186.1">
    <property type="nucleotide sequence ID" value="NZ_JAATEJ010000021.1"/>
</dbReference>
<accession>A0ABX0ZQV1</accession>
<dbReference type="PANTHER" id="PTHR39447:SF2">
    <property type="entry name" value="ALPHA-L-ARABINOFURANOSIDASE B"/>
    <property type="match status" value="1"/>
</dbReference>
<dbReference type="Pfam" id="PF09206">
    <property type="entry name" value="ArabFuran-catal"/>
    <property type="match status" value="1"/>
</dbReference>
<evidence type="ECO:0000313" key="3">
    <source>
        <dbReference type="EMBL" id="NJP46323.1"/>
    </source>
</evidence>
<name>A0ABX0ZQV1_9ACTN</name>
<reference evidence="3 4" key="1">
    <citation type="submission" date="2020-03" db="EMBL/GenBank/DDBJ databases">
        <title>WGS of actinomycetes isolated from Thailand.</title>
        <authorList>
            <person name="Thawai C."/>
        </authorList>
    </citation>
    <scope>NUCLEOTIDE SEQUENCE [LARGE SCALE GENOMIC DNA]</scope>
    <source>
        <strain evidence="3 4">PRB2-1</strain>
    </source>
</reference>
<feature type="signal peptide" evidence="1">
    <location>
        <begin position="1"/>
        <end position="36"/>
    </location>
</feature>
<dbReference type="SUPFAM" id="SSF49899">
    <property type="entry name" value="Concanavalin A-like lectins/glucanases"/>
    <property type="match status" value="1"/>
</dbReference>
<dbReference type="InterPro" id="IPR006311">
    <property type="entry name" value="TAT_signal"/>
</dbReference>